<organism evidence="5 6">
    <name type="scientific">[Candida] anglica</name>
    <dbReference type="NCBI Taxonomy" id="148631"/>
    <lineage>
        <taxon>Eukaryota</taxon>
        <taxon>Fungi</taxon>
        <taxon>Dikarya</taxon>
        <taxon>Ascomycota</taxon>
        <taxon>Saccharomycotina</taxon>
        <taxon>Pichiomycetes</taxon>
        <taxon>Debaryomycetaceae</taxon>
        <taxon>Kurtzmaniella</taxon>
    </lineage>
</organism>
<proteinExistence type="inferred from homology"/>
<comment type="similarity">
    <text evidence="1 2">Belongs to the GST superfamily.</text>
</comment>
<evidence type="ECO:0008006" key="7">
    <source>
        <dbReference type="Google" id="ProtNLM"/>
    </source>
</evidence>
<dbReference type="SFLD" id="SFLDG01151">
    <property type="entry name" value="Main.2:_Nu-like"/>
    <property type="match status" value="1"/>
</dbReference>
<dbReference type="PANTHER" id="PTHR44051:SF8">
    <property type="entry name" value="GLUTATHIONE S-TRANSFERASE GSTA"/>
    <property type="match status" value="1"/>
</dbReference>
<dbReference type="Pfam" id="PF02798">
    <property type="entry name" value="GST_N"/>
    <property type="match status" value="1"/>
</dbReference>
<dbReference type="Gene3D" id="1.20.1050.130">
    <property type="match status" value="1"/>
</dbReference>
<dbReference type="Pfam" id="PF00043">
    <property type="entry name" value="GST_C"/>
    <property type="match status" value="1"/>
</dbReference>
<dbReference type="PROSITE" id="PS50404">
    <property type="entry name" value="GST_NTER"/>
    <property type="match status" value="1"/>
</dbReference>
<reference evidence="5 6" key="1">
    <citation type="submission" date="2024-01" db="EMBL/GenBank/DDBJ databases">
        <authorList>
            <consortium name="Genoscope - CEA"/>
            <person name="William W."/>
        </authorList>
    </citation>
    <scope>NUCLEOTIDE SEQUENCE [LARGE SCALE GENOMIC DNA]</scope>
    <source>
        <strain evidence="5 6">29B2s-10</strain>
    </source>
</reference>
<evidence type="ECO:0000259" key="3">
    <source>
        <dbReference type="PROSITE" id="PS50404"/>
    </source>
</evidence>
<accession>A0ABP0EFG9</accession>
<keyword evidence="6" id="KW-1185">Reference proteome</keyword>
<evidence type="ECO:0000313" key="6">
    <source>
        <dbReference type="Proteomes" id="UP001497600"/>
    </source>
</evidence>
<gene>
    <name evidence="5" type="ORF">CAAN4_D07690</name>
</gene>
<dbReference type="CDD" id="cd03048">
    <property type="entry name" value="GST_N_Ure2p_like"/>
    <property type="match status" value="1"/>
</dbReference>
<dbReference type="SUPFAM" id="SSF47616">
    <property type="entry name" value="GST C-terminal domain-like"/>
    <property type="match status" value="1"/>
</dbReference>
<dbReference type="InterPro" id="IPR036282">
    <property type="entry name" value="Glutathione-S-Trfase_C_sf"/>
</dbReference>
<dbReference type="InterPro" id="IPR004046">
    <property type="entry name" value="GST_C"/>
</dbReference>
<feature type="domain" description="GST N-terminal" evidence="3">
    <location>
        <begin position="1"/>
        <end position="83"/>
    </location>
</feature>
<evidence type="ECO:0000256" key="2">
    <source>
        <dbReference type="RuleBase" id="RU003494"/>
    </source>
</evidence>
<dbReference type="PROSITE" id="PS50405">
    <property type="entry name" value="GST_CTER"/>
    <property type="match status" value="1"/>
</dbReference>
<dbReference type="InterPro" id="IPR040079">
    <property type="entry name" value="Glutathione_S-Trfase"/>
</dbReference>
<dbReference type="Proteomes" id="UP001497600">
    <property type="component" value="Chromosome D"/>
</dbReference>
<evidence type="ECO:0000256" key="1">
    <source>
        <dbReference type="ARBA" id="ARBA00007409"/>
    </source>
</evidence>
<dbReference type="EMBL" id="OZ004256">
    <property type="protein sequence ID" value="CAK7904082.1"/>
    <property type="molecule type" value="Genomic_DNA"/>
</dbReference>
<evidence type="ECO:0000313" key="5">
    <source>
        <dbReference type="EMBL" id="CAK7904082.1"/>
    </source>
</evidence>
<protein>
    <recommendedName>
        <fullName evidence="7">Glutathione S-transferase</fullName>
    </recommendedName>
</protein>
<evidence type="ECO:0000259" key="4">
    <source>
        <dbReference type="PROSITE" id="PS50405"/>
    </source>
</evidence>
<sequence length="210" mass="23941">MTLKLYAFPTPNGLKVSVLLELLGLKYEYHSVDIRTNVQKEDWFLALNPNGRIPTLVDSSTNTTLSESGAILQYLVDTYDKEHKFSYPYGSSLYYKQLEVLLFQMAGVGPMQGQFGHFSIFAQEKVPYGIERYGAETKRLYSVVELYLERNKENGLYLVGDRVTIADIAIFTWARGLERLGVDIKQWPLVSKWFDSIDALPEVQKGLNPV</sequence>
<dbReference type="PANTHER" id="PTHR44051">
    <property type="entry name" value="GLUTATHIONE S-TRANSFERASE-RELATED"/>
    <property type="match status" value="1"/>
</dbReference>
<dbReference type="SFLD" id="SFLDS00019">
    <property type="entry name" value="Glutathione_Transferase_(cytos"/>
    <property type="match status" value="1"/>
</dbReference>
<name>A0ABP0EFG9_9ASCO</name>
<dbReference type="SUPFAM" id="SSF52833">
    <property type="entry name" value="Thioredoxin-like"/>
    <property type="match status" value="1"/>
</dbReference>
<dbReference type="InterPro" id="IPR004045">
    <property type="entry name" value="Glutathione_S-Trfase_N"/>
</dbReference>
<dbReference type="InterPro" id="IPR010987">
    <property type="entry name" value="Glutathione-S-Trfase_C-like"/>
</dbReference>
<dbReference type="InterPro" id="IPR036249">
    <property type="entry name" value="Thioredoxin-like_sf"/>
</dbReference>
<feature type="domain" description="GST C-terminal" evidence="4">
    <location>
        <begin position="90"/>
        <end position="210"/>
    </location>
</feature>
<dbReference type="SFLD" id="SFLDG00358">
    <property type="entry name" value="Main_(cytGST)"/>
    <property type="match status" value="1"/>
</dbReference>